<dbReference type="AlphaFoldDB" id="A0A8B8DR36"/>
<dbReference type="PROSITE" id="PS00022">
    <property type="entry name" value="EGF_1"/>
    <property type="match status" value="1"/>
</dbReference>
<dbReference type="SMART" id="SM00209">
    <property type="entry name" value="TSP1"/>
    <property type="match status" value="1"/>
</dbReference>
<dbReference type="KEGG" id="cvn:111128596"/>
<evidence type="ECO:0000313" key="16">
    <source>
        <dbReference type="RefSeq" id="XP_022330019.1"/>
    </source>
</evidence>
<comment type="caution">
    <text evidence="9">Lacks conserved residue(s) required for the propagation of feature annotation.</text>
</comment>
<evidence type="ECO:0000256" key="2">
    <source>
        <dbReference type="ARBA" id="ARBA00022536"/>
    </source>
</evidence>
<dbReference type="InterPro" id="IPR003410">
    <property type="entry name" value="HYR_dom"/>
</dbReference>
<keyword evidence="5" id="KW-0677">Repeat</keyword>
<dbReference type="GO" id="GO:0016020">
    <property type="term" value="C:membrane"/>
    <property type="evidence" value="ECO:0007669"/>
    <property type="project" value="UniProtKB-SubCell"/>
</dbReference>
<evidence type="ECO:0000259" key="12">
    <source>
        <dbReference type="PROSITE" id="PS50026"/>
    </source>
</evidence>
<keyword evidence="2 9" id="KW-0245">EGF-like domain</keyword>
<dbReference type="Pfam" id="PF00008">
    <property type="entry name" value="EGF"/>
    <property type="match status" value="1"/>
</dbReference>
<dbReference type="SUPFAM" id="SSF57535">
    <property type="entry name" value="Complement control module/SCR domain"/>
    <property type="match status" value="2"/>
</dbReference>
<keyword evidence="15" id="KW-1185">Reference proteome</keyword>
<dbReference type="PROSITE" id="PS00010">
    <property type="entry name" value="ASX_HYDROXYL"/>
    <property type="match status" value="1"/>
</dbReference>
<evidence type="ECO:0000259" key="13">
    <source>
        <dbReference type="PROSITE" id="PS50825"/>
    </source>
</evidence>
<dbReference type="InterPro" id="IPR035976">
    <property type="entry name" value="Sushi/SCR/CCP_sf"/>
</dbReference>
<dbReference type="FunFam" id="2.10.70.10:FF:000011">
    <property type="entry name" value="CUB and sushi domain-containing protein 3 isoform A"/>
    <property type="match status" value="1"/>
</dbReference>
<evidence type="ECO:0000256" key="6">
    <source>
        <dbReference type="ARBA" id="ARBA00023136"/>
    </source>
</evidence>
<dbReference type="SMART" id="SM00181">
    <property type="entry name" value="EGF"/>
    <property type="match status" value="2"/>
</dbReference>
<dbReference type="FunFam" id="2.10.25.10:FF:000143">
    <property type="entry name" value="Protein crumbs 1"/>
    <property type="match status" value="1"/>
</dbReference>
<dbReference type="Pfam" id="PF02494">
    <property type="entry name" value="HYR"/>
    <property type="match status" value="1"/>
</dbReference>
<feature type="domain" description="EGF-like" evidence="12">
    <location>
        <begin position="171"/>
        <end position="207"/>
    </location>
</feature>
<dbReference type="PANTHER" id="PTHR46393:SF7">
    <property type="entry name" value="COMPLEMENT C2"/>
    <property type="match status" value="1"/>
</dbReference>
<dbReference type="InterPro" id="IPR000884">
    <property type="entry name" value="TSP1_rpt"/>
</dbReference>
<dbReference type="PROSITE" id="PS50092">
    <property type="entry name" value="TSP1"/>
    <property type="match status" value="1"/>
</dbReference>
<dbReference type="SUPFAM" id="SSF82895">
    <property type="entry name" value="TSP-1 type 1 repeat"/>
    <property type="match status" value="1"/>
</dbReference>
<evidence type="ECO:0000256" key="9">
    <source>
        <dbReference type="PROSITE-ProRule" id="PRU00076"/>
    </source>
</evidence>
<sequence length="418" mass="46147">MVTKFLLLVLSLIATQDVVLCGIASTWDYCGCNWADWMAWSDCSRSCGGGRRYRSREVWINTNKCALDFNVCATDDLGSEYNDCNNICFNGGTFSGVCVCLIGWYGSCCSNEITCGDPGTISNGMVSGSMYTYGKTVSYSCNSHYNLTDGSSTRTCQSNSVWDGIQPRCAFVNSCASNPCLNGGTCVNGLDRYDCLCTSSYNGVHCENDIQPPVVENCPSNMDIFSKEPTVFVNWTAPSFHDPTGSNIQVTTNYPMDSATFPWGDFVAQYVALKPSNGLRTECSFNITIRPYPCPDLNIPVNGARVCNGWKTDFGRFCQVYCEGNYSLGLQYDHSQWYVCGSSGNWIASGPLPNCTDLIITSQVLNSQPTYRFKDCADSQEKDKIQLSYIDKLKTSNYNYFCDNYGSLCERTNVDVAC</sequence>
<dbReference type="InterPro" id="IPR036383">
    <property type="entry name" value="TSP1_rpt_sf"/>
</dbReference>
<dbReference type="Gene3D" id="2.10.70.10">
    <property type="entry name" value="Complement Module, domain 1"/>
    <property type="match status" value="2"/>
</dbReference>
<dbReference type="PROSITE" id="PS50026">
    <property type="entry name" value="EGF_3"/>
    <property type="match status" value="1"/>
</dbReference>
<dbReference type="GO" id="GO:0005509">
    <property type="term" value="F:calcium ion binding"/>
    <property type="evidence" value="ECO:0007669"/>
    <property type="project" value="InterPro"/>
</dbReference>
<evidence type="ECO:0000256" key="8">
    <source>
        <dbReference type="ARBA" id="ARBA00023180"/>
    </source>
</evidence>
<dbReference type="Pfam" id="PF00084">
    <property type="entry name" value="Sushi"/>
    <property type="match status" value="1"/>
</dbReference>
<evidence type="ECO:0000256" key="7">
    <source>
        <dbReference type="ARBA" id="ARBA00023157"/>
    </source>
</evidence>
<evidence type="ECO:0000256" key="3">
    <source>
        <dbReference type="ARBA" id="ARBA00022659"/>
    </source>
</evidence>
<keyword evidence="8" id="KW-0325">Glycoprotein</keyword>
<dbReference type="GeneID" id="111128596"/>
<name>A0A8B8DR36_CRAVI</name>
<proteinExistence type="predicted"/>
<dbReference type="PROSITE" id="PS50825">
    <property type="entry name" value="HYR"/>
    <property type="match status" value="1"/>
</dbReference>
<dbReference type="PANTHER" id="PTHR46393">
    <property type="entry name" value="SUSHI DOMAIN-CONTAINING PROTEIN"/>
    <property type="match status" value="1"/>
</dbReference>
<keyword evidence="3 10" id="KW-0768">Sushi</keyword>
<keyword evidence="7 9" id="KW-1015">Disulfide bond</keyword>
<dbReference type="InterPro" id="IPR000742">
    <property type="entry name" value="EGF"/>
</dbReference>
<dbReference type="InterPro" id="IPR000152">
    <property type="entry name" value="EGF-type_Asp/Asn_hydroxyl_site"/>
</dbReference>
<feature type="domain" description="Sushi" evidence="14">
    <location>
        <begin position="113"/>
        <end position="171"/>
    </location>
</feature>
<dbReference type="Gene3D" id="2.20.100.10">
    <property type="entry name" value="Thrombospondin type-1 (TSP1) repeat"/>
    <property type="match status" value="1"/>
</dbReference>
<evidence type="ECO:0000256" key="1">
    <source>
        <dbReference type="ARBA" id="ARBA00004370"/>
    </source>
</evidence>
<gene>
    <name evidence="16" type="primary">LOC111128596</name>
</gene>
<comment type="subcellular location">
    <subcellularLocation>
        <location evidence="1">Membrane</location>
    </subcellularLocation>
</comment>
<evidence type="ECO:0000259" key="14">
    <source>
        <dbReference type="PROSITE" id="PS50923"/>
    </source>
</evidence>
<accession>A0A8B8DR36</accession>
<dbReference type="CDD" id="cd00033">
    <property type="entry name" value="CCP"/>
    <property type="match status" value="2"/>
</dbReference>
<dbReference type="SMART" id="SM00032">
    <property type="entry name" value="CCP"/>
    <property type="match status" value="2"/>
</dbReference>
<dbReference type="InterPro" id="IPR001881">
    <property type="entry name" value="EGF-like_Ca-bd_dom"/>
</dbReference>
<dbReference type="Proteomes" id="UP000694844">
    <property type="component" value="Chromosome 4"/>
</dbReference>
<dbReference type="SUPFAM" id="SSF57196">
    <property type="entry name" value="EGF/Laminin"/>
    <property type="match status" value="1"/>
</dbReference>
<protein>
    <submittedName>
        <fullName evidence="16">Fibropellin-1-like</fullName>
    </submittedName>
</protein>
<feature type="disulfide bond" evidence="9">
    <location>
        <begin position="197"/>
        <end position="206"/>
    </location>
</feature>
<dbReference type="PROSITE" id="PS50923">
    <property type="entry name" value="SUSHI"/>
    <property type="match status" value="1"/>
</dbReference>
<dbReference type="RefSeq" id="XP_022330019.1">
    <property type="nucleotide sequence ID" value="XM_022474311.1"/>
</dbReference>
<feature type="signal peptide" evidence="11">
    <location>
        <begin position="1"/>
        <end position="21"/>
    </location>
</feature>
<evidence type="ECO:0000313" key="15">
    <source>
        <dbReference type="Proteomes" id="UP000694844"/>
    </source>
</evidence>
<dbReference type="OrthoDB" id="8962045at2759"/>
<evidence type="ECO:0000256" key="10">
    <source>
        <dbReference type="PROSITE-ProRule" id="PRU00302"/>
    </source>
</evidence>
<feature type="domain" description="HYR" evidence="13">
    <location>
        <begin position="208"/>
        <end position="291"/>
    </location>
</feature>
<keyword evidence="4 11" id="KW-0732">Signal</keyword>
<dbReference type="CDD" id="cd00054">
    <property type="entry name" value="EGF_CA"/>
    <property type="match status" value="1"/>
</dbReference>
<dbReference type="Gene3D" id="2.10.25.10">
    <property type="entry name" value="Laminin"/>
    <property type="match status" value="1"/>
</dbReference>
<reference evidence="16" key="1">
    <citation type="submission" date="2025-08" db="UniProtKB">
        <authorList>
            <consortium name="RefSeq"/>
        </authorList>
    </citation>
    <scope>IDENTIFICATION</scope>
    <source>
        <tissue evidence="16">Whole sample</tissue>
    </source>
</reference>
<evidence type="ECO:0000256" key="5">
    <source>
        <dbReference type="ARBA" id="ARBA00022737"/>
    </source>
</evidence>
<dbReference type="InterPro" id="IPR000436">
    <property type="entry name" value="Sushi_SCR_CCP_dom"/>
</dbReference>
<dbReference type="SMART" id="SM00179">
    <property type="entry name" value="EGF_CA"/>
    <property type="match status" value="1"/>
</dbReference>
<feature type="chain" id="PRO_5034474245" evidence="11">
    <location>
        <begin position="22"/>
        <end position="418"/>
    </location>
</feature>
<keyword evidence="6" id="KW-0472">Membrane</keyword>
<evidence type="ECO:0000256" key="4">
    <source>
        <dbReference type="ARBA" id="ARBA00022729"/>
    </source>
</evidence>
<evidence type="ECO:0000256" key="11">
    <source>
        <dbReference type="SAM" id="SignalP"/>
    </source>
</evidence>
<organism evidence="15 16">
    <name type="scientific">Crassostrea virginica</name>
    <name type="common">Eastern oyster</name>
    <dbReference type="NCBI Taxonomy" id="6565"/>
    <lineage>
        <taxon>Eukaryota</taxon>
        <taxon>Metazoa</taxon>
        <taxon>Spiralia</taxon>
        <taxon>Lophotrochozoa</taxon>
        <taxon>Mollusca</taxon>
        <taxon>Bivalvia</taxon>
        <taxon>Autobranchia</taxon>
        <taxon>Pteriomorphia</taxon>
        <taxon>Ostreida</taxon>
        <taxon>Ostreoidea</taxon>
        <taxon>Ostreidae</taxon>
        <taxon>Crassostrea</taxon>
    </lineage>
</organism>